<gene>
    <name evidence="1" type="ORF">NM688_g1932</name>
</gene>
<dbReference type="Proteomes" id="UP001148662">
    <property type="component" value="Unassembled WGS sequence"/>
</dbReference>
<name>A0ACC1T9P7_9APHY</name>
<protein>
    <submittedName>
        <fullName evidence="1">Uncharacterized protein</fullName>
    </submittedName>
</protein>
<reference evidence="1" key="1">
    <citation type="submission" date="2022-07" db="EMBL/GenBank/DDBJ databases">
        <title>Genome Sequence of Phlebia brevispora.</title>
        <authorList>
            <person name="Buettner E."/>
        </authorList>
    </citation>
    <scope>NUCLEOTIDE SEQUENCE</scope>
    <source>
        <strain evidence="1">MPL23</strain>
    </source>
</reference>
<evidence type="ECO:0000313" key="2">
    <source>
        <dbReference type="Proteomes" id="UP001148662"/>
    </source>
</evidence>
<sequence>MAEQPIFLPIATIQTDFQTSIDDVFNGLVPEDKFWLSCYKTGEQSVHGKVHLTLNERDRNLVDYEGVDGVEFAKEQGDKYTASCASLGISHTHLAAATSSYSDFLPKAHSRSYRTISAFDIAPDSSQFAVGYGDGSVYTVSATRTTPVAISSNKSHLSTVTSLQFFPSSRVLLTAGVDFALSILSAELPSGGSASESGGPTKIAAPVRTFKGHNRAVTSTAIISRGRNVLSGSKDGSVRLWDVSSGDQIRMLGVGKATGVLCMSLGDKGGSAFTQSPDGEGTNAPLSTDPREVETAEKVVFCGLADGSFEVFDLGSKLSVFRSSTSDTTLSTAALNSIAYSSEHSLLATGSGSGVVRVYDTRSLSKPLVSFARNQASIEDVAFLSLDQGSGVGLAIATEDGLPYVADIRPEGPSVRAELIGTDCDAVRRVRIRSDAREIWTAGDDGVVRKYDGSKL</sequence>
<dbReference type="EMBL" id="JANHOG010000226">
    <property type="protein sequence ID" value="KAJ3556612.1"/>
    <property type="molecule type" value="Genomic_DNA"/>
</dbReference>
<accession>A0ACC1T9P7</accession>
<organism evidence="1 2">
    <name type="scientific">Phlebia brevispora</name>
    <dbReference type="NCBI Taxonomy" id="194682"/>
    <lineage>
        <taxon>Eukaryota</taxon>
        <taxon>Fungi</taxon>
        <taxon>Dikarya</taxon>
        <taxon>Basidiomycota</taxon>
        <taxon>Agaricomycotina</taxon>
        <taxon>Agaricomycetes</taxon>
        <taxon>Polyporales</taxon>
        <taxon>Meruliaceae</taxon>
        <taxon>Phlebia</taxon>
    </lineage>
</organism>
<evidence type="ECO:0000313" key="1">
    <source>
        <dbReference type="EMBL" id="KAJ3556612.1"/>
    </source>
</evidence>
<keyword evidence="2" id="KW-1185">Reference proteome</keyword>
<proteinExistence type="predicted"/>
<comment type="caution">
    <text evidence="1">The sequence shown here is derived from an EMBL/GenBank/DDBJ whole genome shotgun (WGS) entry which is preliminary data.</text>
</comment>